<feature type="domain" description="Fibronectin type-III" evidence="3">
    <location>
        <begin position="410"/>
        <end position="503"/>
    </location>
</feature>
<dbReference type="Gene3D" id="2.60.40.10">
    <property type="entry name" value="Immunoglobulins"/>
    <property type="match status" value="5"/>
</dbReference>
<protein>
    <submittedName>
        <fullName evidence="4">Putative receptor mediating netrin-dependent axon guidance</fullName>
    </submittedName>
</protein>
<evidence type="ECO:0000259" key="3">
    <source>
        <dbReference type="PROSITE" id="PS50853"/>
    </source>
</evidence>
<feature type="domain" description="Fibronectin type-III" evidence="3">
    <location>
        <begin position="630"/>
        <end position="724"/>
    </location>
</feature>
<sequence length="729" mass="80865">MERCRVVLLICFLLETGPASAVWLFEDDTGFGDKISFTEKPFECPRDRGLILPSTMICDGQPQCSDPFREDERNHACAPRDYLLQNLTLKASDTTNNSTFLEWSSGKAPETVRDSSLKHGGYLLTVKSFDHLIERKLSPELINFILTDLKAWTEYNITLRRFYIAVAEEKILPMKVGRAATVTIRTNPSEPDVPKDVRIVLSEKRKLFLEIKSPEFWNGPPSKYRIRWEPKDRRRGSPGYRDIDIASTWTHKQKWTTANVTLEPGLQYKVFVSAQNSISTGISFWGPEYANEVATIPLDPVDLVAESLTPTEVLISWRSAGPSEYFQVTVKDANSAGDAFDHISSDSNGEEHFHARVIVDSEQLASSEQSIMVDDLLPSRNYTVELLACTSNECSGKLTAKVITKPTFTPKPNITRVTSNLDSFVVSWTFPQDESGYYDGFQVHYCREPLLCQETYTYVNLLNVSNLTPNSTYDVQVRVRIKHVDGRVELGPVATVQVKTWSELPQEPGLDIRAPGASANSVLLSWVFMNSSVTQLQFLCKQYRGETAASEHLPNPSPEEKVSWTNCSSHAGCSAVVIGGGTPSFKTGFLSLKKLRPFTKYNISVRGCNNAGCGGETTLPAQTSVSAPSAPRELAVSKHERNGTLVVWEKPLEPAGNINGYTVARRCPNGERLSTVVPGDVLRTSLGGLPLGGANCTFWVTAFNENSEGHLLLGRAAEITFPNPVLYKK</sequence>
<proteinExistence type="evidence at transcript level"/>
<dbReference type="InterPro" id="IPR050991">
    <property type="entry name" value="ECM_Regulatory_Proteins"/>
</dbReference>
<dbReference type="SMART" id="SM00060">
    <property type="entry name" value="FN3"/>
    <property type="match status" value="6"/>
</dbReference>
<dbReference type="SUPFAM" id="SSF49265">
    <property type="entry name" value="Fibronectin type III"/>
    <property type="match status" value="3"/>
</dbReference>
<evidence type="ECO:0000313" key="4">
    <source>
        <dbReference type="EMBL" id="JAB71261.1"/>
    </source>
</evidence>
<dbReference type="EMBL" id="GANP01013207">
    <property type="protein sequence ID" value="JAB71261.1"/>
    <property type="molecule type" value="mRNA"/>
</dbReference>
<evidence type="ECO:0000256" key="1">
    <source>
        <dbReference type="ARBA" id="ARBA00022737"/>
    </source>
</evidence>
<dbReference type="Pfam" id="PF00041">
    <property type="entry name" value="fn3"/>
    <property type="match status" value="2"/>
</dbReference>
<organism evidence="4">
    <name type="scientific">Ixodes ricinus</name>
    <name type="common">Common tick</name>
    <name type="synonym">Acarus ricinus</name>
    <dbReference type="NCBI Taxonomy" id="34613"/>
    <lineage>
        <taxon>Eukaryota</taxon>
        <taxon>Metazoa</taxon>
        <taxon>Ecdysozoa</taxon>
        <taxon>Arthropoda</taxon>
        <taxon>Chelicerata</taxon>
        <taxon>Arachnida</taxon>
        <taxon>Acari</taxon>
        <taxon>Parasitiformes</taxon>
        <taxon>Ixodida</taxon>
        <taxon>Ixodoidea</taxon>
        <taxon>Ixodidae</taxon>
        <taxon>Ixodinae</taxon>
        <taxon>Ixodes</taxon>
    </lineage>
</organism>
<dbReference type="PROSITE" id="PS50853">
    <property type="entry name" value="FN3"/>
    <property type="match status" value="3"/>
</dbReference>
<evidence type="ECO:0000256" key="2">
    <source>
        <dbReference type="SAM" id="SignalP"/>
    </source>
</evidence>
<feature type="signal peptide" evidence="2">
    <location>
        <begin position="1"/>
        <end position="21"/>
    </location>
</feature>
<feature type="domain" description="Fibronectin type-III" evidence="3">
    <location>
        <begin position="193"/>
        <end position="299"/>
    </location>
</feature>
<reference evidence="4" key="1">
    <citation type="journal article" date="2015" name="Sci. Rep.">
        <title>Tissue- and time-dependent transcription in Ixodes ricinus salivary glands and midguts when blood feeding on the vertebrate host.</title>
        <authorList>
            <person name="Kotsyfakis M."/>
            <person name="Schwarz A."/>
            <person name="Erhart J."/>
            <person name="Ribeiro J.M."/>
        </authorList>
    </citation>
    <scope>NUCLEOTIDE SEQUENCE</scope>
    <source>
        <tissue evidence="4">Salivary gland and midgut</tissue>
    </source>
</reference>
<feature type="chain" id="PRO_5004736650" evidence="2">
    <location>
        <begin position="22"/>
        <end position="729"/>
    </location>
</feature>
<dbReference type="AlphaFoldDB" id="V5ICR9"/>
<keyword evidence="1" id="KW-0677">Repeat</keyword>
<keyword evidence="2" id="KW-0732">Signal</keyword>
<dbReference type="InterPro" id="IPR036116">
    <property type="entry name" value="FN3_sf"/>
</dbReference>
<dbReference type="PANTHER" id="PTHR46708:SF2">
    <property type="entry name" value="FIBRONECTIN TYPE-III DOMAIN-CONTAINING PROTEIN"/>
    <property type="match status" value="1"/>
</dbReference>
<dbReference type="InterPro" id="IPR003961">
    <property type="entry name" value="FN3_dom"/>
</dbReference>
<name>V5ICR9_IXORI</name>
<dbReference type="CDD" id="cd00063">
    <property type="entry name" value="FN3"/>
    <property type="match status" value="4"/>
</dbReference>
<accession>V5ICR9</accession>
<dbReference type="PANTHER" id="PTHR46708">
    <property type="entry name" value="TENASCIN"/>
    <property type="match status" value="1"/>
</dbReference>
<dbReference type="InterPro" id="IPR013783">
    <property type="entry name" value="Ig-like_fold"/>
</dbReference>
<keyword evidence="4" id="KW-0675">Receptor</keyword>